<dbReference type="InterPro" id="IPR056823">
    <property type="entry name" value="TEN-like_YD-shell"/>
</dbReference>
<reference evidence="4 5" key="1">
    <citation type="submission" date="2019-04" db="EMBL/GenBank/DDBJ databases">
        <title>Reference strain of H23.</title>
        <authorList>
            <person name="Luo X."/>
        </authorList>
    </citation>
    <scope>NUCLEOTIDE SEQUENCE [LARGE SCALE GENOMIC DNA]</scope>
    <source>
        <strain evidence="4 5">H23</strain>
    </source>
</reference>
<evidence type="ECO:0000259" key="2">
    <source>
        <dbReference type="Pfam" id="PF20148"/>
    </source>
</evidence>
<name>A0A4U5JJP4_9GAMM</name>
<dbReference type="InterPro" id="IPR050708">
    <property type="entry name" value="T6SS_VgrG/RHS"/>
</dbReference>
<dbReference type="Pfam" id="PF20148">
    <property type="entry name" value="DUF6531"/>
    <property type="match status" value="1"/>
</dbReference>
<accession>A0A4U5JJP4</accession>
<gene>
    <name evidence="4" type="ORF">FCE95_17000</name>
</gene>
<evidence type="ECO:0000256" key="1">
    <source>
        <dbReference type="ARBA" id="ARBA00022737"/>
    </source>
</evidence>
<dbReference type="Pfam" id="PF25023">
    <property type="entry name" value="TEN_YD-shell"/>
    <property type="match status" value="1"/>
</dbReference>
<comment type="caution">
    <text evidence="4">The sequence shown here is derived from an EMBL/GenBank/DDBJ whole genome shotgun (WGS) entry which is preliminary data.</text>
</comment>
<dbReference type="InterPro" id="IPR045351">
    <property type="entry name" value="DUF6531"/>
</dbReference>
<dbReference type="EMBL" id="SZUA01000003">
    <property type="protein sequence ID" value="TKR29810.1"/>
    <property type="molecule type" value="Genomic_DNA"/>
</dbReference>
<evidence type="ECO:0000259" key="3">
    <source>
        <dbReference type="Pfam" id="PF25023"/>
    </source>
</evidence>
<organism evidence="4 5">
    <name type="scientific">Luteimonas gilva</name>
    <dbReference type="NCBI Taxonomy" id="2572684"/>
    <lineage>
        <taxon>Bacteria</taxon>
        <taxon>Pseudomonadati</taxon>
        <taxon>Pseudomonadota</taxon>
        <taxon>Gammaproteobacteria</taxon>
        <taxon>Lysobacterales</taxon>
        <taxon>Lysobacteraceae</taxon>
        <taxon>Luteimonas</taxon>
    </lineage>
</organism>
<proteinExistence type="predicted"/>
<protein>
    <submittedName>
        <fullName evidence="4">RHS repeat protein</fullName>
    </submittedName>
</protein>
<feature type="domain" description="Teneurin-like YD-shell" evidence="3">
    <location>
        <begin position="309"/>
        <end position="399"/>
    </location>
</feature>
<dbReference type="AlphaFoldDB" id="A0A4U5JJP4"/>
<keyword evidence="1" id="KW-0677">Repeat</keyword>
<dbReference type="Gene3D" id="2.180.10.10">
    <property type="entry name" value="RHS repeat-associated core"/>
    <property type="match status" value="1"/>
</dbReference>
<dbReference type="Proteomes" id="UP000308707">
    <property type="component" value="Unassembled WGS sequence"/>
</dbReference>
<keyword evidence="5" id="KW-1185">Reference proteome</keyword>
<dbReference type="PROSITE" id="PS51257">
    <property type="entry name" value="PROKAR_LIPOPROTEIN"/>
    <property type="match status" value="1"/>
</dbReference>
<dbReference type="OrthoDB" id="9816400at2"/>
<dbReference type="PANTHER" id="PTHR32305:SF15">
    <property type="entry name" value="PROTEIN RHSA-RELATED"/>
    <property type="match status" value="1"/>
</dbReference>
<dbReference type="PANTHER" id="PTHR32305">
    <property type="match status" value="1"/>
</dbReference>
<sequence>MGVVMSRISPADCRLQSRKSLFSGILLAFLLACGWLLASAPAFEVKAQATDSYAPIFKWAVDNWYQGRPQWHRRWFSTYQASYSDWFWYGEITNGPELPCGPGDVRNWVFNESYLEPGYNGKMASANYFLVECDGSGSTGPWPYNSSTRHWTCGDDYWREPWSPSLPEVCEIQLGKVDPSQNKGPKCPTCFGDPINPGVGNKFEYRVEVPAVGASPLEFAWTYNSKGASSVHTPGDMLGAMRSTVFSRGVEVAEQGGTRTAYVGRPDGNTVRFNSNGTSWVPVAEAHYELNEEISGWRFSDAYGNEEYFDTGGKLLKLTNPDGKTVEIAYDSAGKIESASDEYGRSLAFVYDADGRLQQLSTPDGQVLTFSYQGLFLSEVNYPGGHAVSYLYDESAHVGSPSSEGALTGVLEDGVRVSTTKYDSDRRAYATTLAGGLGAESATYVPSNYHDFVSRADIALANGANRRIDYVAYRGRIVPTSIIDSCSGCVTSTTAYTYDQNGYVQAKQKDGAITNFAIDSLGRETSREEGIDVANPSAGELRTTQTDWSSSHGKPTERRVYSAAGNLTAKSTWTYNSRGQTLTSTQTNPATSTTRTTTTTYCEAADLTNGTCPLLGW</sequence>
<feature type="domain" description="DUF6531" evidence="2">
    <location>
        <begin position="192"/>
        <end position="273"/>
    </location>
</feature>
<evidence type="ECO:0000313" key="5">
    <source>
        <dbReference type="Proteomes" id="UP000308707"/>
    </source>
</evidence>
<evidence type="ECO:0000313" key="4">
    <source>
        <dbReference type="EMBL" id="TKR29810.1"/>
    </source>
</evidence>